<dbReference type="GO" id="GO:0043565">
    <property type="term" value="F:sequence-specific DNA binding"/>
    <property type="evidence" value="ECO:0007669"/>
    <property type="project" value="TreeGrafter"/>
</dbReference>
<evidence type="ECO:0000313" key="9">
    <source>
        <dbReference type="EMBL" id="MST91649.1"/>
    </source>
</evidence>
<dbReference type="NCBIfam" id="TIGR00571">
    <property type="entry name" value="dam"/>
    <property type="match status" value="1"/>
</dbReference>
<dbReference type="InterPro" id="IPR012263">
    <property type="entry name" value="M_m6A_EcoRV"/>
</dbReference>
<feature type="binding site" evidence="7">
    <location>
        <position position="58"/>
    </location>
    <ligand>
        <name>S-adenosyl-L-methionine</name>
        <dbReference type="ChEBI" id="CHEBI:59789"/>
    </ligand>
</feature>
<evidence type="ECO:0000256" key="8">
    <source>
        <dbReference type="RuleBase" id="RU361257"/>
    </source>
</evidence>
<evidence type="ECO:0000256" key="1">
    <source>
        <dbReference type="ARBA" id="ARBA00006594"/>
    </source>
</evidence>
<dbReference type="Gene3D" id="1.10.1020.10">
    <property type="entry name" value="Adenine-specific Methyltransferase, Domain 2"/>
    <property type="match status" value="1"/>
</dbReference>
<evidence type="ECO:0000256" key="5">
    <source>
        <dbReference type="ARBA" id="ARBA00022691"/>
    </source>
</evidence>
<name>A0A6I2U6T3_9FIRM</name>
<keyword evidence="4 8" id="KW-0808">Transferase</keyword>
<sequence>MKKNKLVVPVLKWVGGKRQLLETFRPLLPSRITTYCEPFIGGGALLFHLQPSVACINDINPELIRVYTVIKNDVEALIAELEKYENTSEYFYAVRDWDRDKEYYAKLSEVQKAARVLYLNKTCFNGLYRVNNAGEFNSPFGNYRNPNIVNAPVLRAVSAYFNTADISMTTVDYEDVLKTLPKGAFVYLDPPYDPVSETSSFTGYSKCGFTRADQIRLRKCCDELSVRGIKFMLSNSATGFIMEQYAAYNITVVQAKRAVNAIASKRGDVDEVVVRNYE</sequence>
<feature type="binding site" evidence="7">
    <location>
        <position position="17"/>
    </location>
    <ligand>
        <name>S-adenosyl-L-methionine</name>
        <dbReference type="ChEBI" id="CHEBI:59789"/>
    </ligand>
</feature>
<keyword evidence="5 8" id="KW-0949">S-adenosyl-L-methionine</keyword>
<feature type="binding site" evidence="7">
    <location>
        <position position="189"/>
    </location>
    <ligand>
        <name>S-adenosyl-L-methionine</name>
        <dbReference type="ChEBI" id="CHEBI:59789"/>
    </ligand>
</feature>
<dbReference type="EC" id="2.1.1.72" evidence="2 8"/>
<dbReference type="PANTHER" id="PTHR30481">
    <property type="entry name" value="DNA ADENINE METHYLASE"/>
    <property type="match status" value="1"/>
</dbReference>
<dbReference type="GO" id="GO:0009007">
    <property type="term" value="F:site-specific DNA-methyltransferase (adenine-specific) activity"/>
    <property type="evidence" value="ECO:0007669"/>
    <property type="project" value="UniProtKB-UniRule"/>
</dbReference>
<dbReference type="GO" id="GO:1904047">
    <property type="term" value="F:S-adenosyl-L-methionine binding"/>
    <property type="evidence" value="ECO:0007669"/>
    <property type="project" value="TreeGrafter"/>
</dbReference>
<organism evidence="9 10">
    <name type="scientific">Ruthenibacterium lactatiformans</name>
    <dbReference type="NCBI Taxonomy" id="1550024"/>
    <lineage>
        <taxon>Bacteria</taxon>
        <taxon>Bacillati</taxon>
        <taxon>Bacillota</taxon>
        <taxon>Clostridia</taxon>
        <taxon>Eubacteriales</taxon>
        <taxon>Oscillospiraceae</taxon>
        <taxon>Ruthenibacterium</taxon>
    </lineage>
</organism>
<dbReference type="Pfam" id="PF02086">
    <property type="entry name" value="MethyltransfD12"/>
    <property type="match status" value="1"/>
</dbReference>
<dbReference type="GO" id="GO:0032259">
    <property type="term" value="P:methylation"/>
    <property type="evidence" value="ECO:0007669"/>
    <property type="project" value="UniProtKB-KW"/>
</dbReference>
<dbReference type="InterPro" id="IPR002052">
    <property type="entry name" value="DNA_methylase_N6_adenine_CS"/>
</dbReference>
<accession>A0A6I2U6T3</accession>
<dbReference type="SUPFAM" id="SSF53335">
    <property type="entry name" value="S-adenosyl-L-methionine-dependent methyltransferases"/>
    <property type="match status" value="1"/>
</dbReference>
<dbReference type="InterPro" id="IPR023095">
    <property type="entry name" value="Ade_MeTrfase_dom_2"/>
</dbReference>
<evidence type="ECO:0000256" key="2">
    <source>
        <dbReference type="ARBA" id="ARBA00011900"/>
    </source>
</evidence>
<evidence type="ECO:0000256" key="4">
    <source>
        <dbReference type="ARBA" id="ARBA00022679"/>
    </source>
</evidence>
<dbReference type="AlphaFoldDB" id="A0A6I2U6T3"/>
<dbReference type="GO" id="GO:0009307">
    <property type="term" value="P:DNA restriction-modification system"/>
    <property type="evidence" value="ECO:0007669"/>
    <property type="project" value="InterPro"/>
</dbReference>
<protein>
    <recommendedName>
        <fullName evidence="2 8">Site-specific DNA-methyltransferase (adenine-specific)</fullName>
        <ecNumber evidence="2 8">2.1.1.72</ecNumber>
    </recommendedName>
</protein>
<evidence type="ECO:0000313" key="10">
    <source>
        <dbReference type="Proteomes" id="UP000431913"/>
    </source>
</evidence>
<evidence type="ECO:0000256" key="7">
    <source>
        <dbReference type="PIRSR" id="PIRSR000398-1"/>
    </source>
</evidence>
<dbReference type="PANTHER" id="PTHR30481:SF3">
    <property type="entry name" value="DNA ADENINE METHYLASE"/>
    <property type="match status" value="1"/>
</dbReference>
<comment type="catalytic activity">
    <reaction evidence="6 8">
        <text>a 2'-deoxyadenosine in DNA + S-adenosyl-L-methionine = an N(6)-methyl-2'-deoxyadenosine in DNA + S-adenosyl-L-homocysteine + H(+)</text>
        <dbReference type="Rhea" id="RHEA:15197"/>
        <dbReference type="Rhea" id="RHEA-COMP:12418"/>
        <dbReference type="Rhea" id="RHEA-COMP:12419"/>
        <dbReference type="ChEBI" id="CHEBI:15378"/>
        <dbReference type="ChEBI" id="CHEBI:57856"/>
        <dbReference type="ChEBI" id="CHEBI:59789"/>
        <dbReference type="ChEBI" id="CHEBI:90615"/>
        <dbReference type="ChEBI" id="CHEBI:90616"/>
        <dbReference type="EC" id="2.1.1.72"/>
    </reaction>
</comment>
<evidence type="ECO:0000256" key="6">
    <source>
        <dbReference type="ARBA" id="ARBA00047942"/>
    </source>
</evidence>
<dbReference type="Gene3D" id="3.40.50.150">
    <property type="entry name" value="Vaccinia Virus protein VP39"/>
    <property type="match status" value="1"/>
</dbReference>
<dbReference type="PIRSF" id="PIRSF000398">
    <property type="entry name" value="M_m6A_EcoRV"/>
    <property type="match status" value="1"/>
</dbReference>
<dbReference type="InterPro" id="IPR012327">
    <property type="entry name" value="MeTrfase_D12"/>
</dbReference>
<reference evidence="9 10" key="1">
    <citation type="submission" date="2019-08" db="EMBL/GenBank/DDBJ databases">
        <title>In-depth cultivation of the pig gut microbiome towards novel bacterial diversity and tailored functional studies.</title>
        <authorList>
            <person name="Wylensek D."/>
            <person name="Hitch T.C.A."/>
            <person name="Clavel T."/>
        </authorList>
    </citation>
    <scope>NUCLEOTIDE SEQUENCE [LARGE SCALE GENOMIC DNA]</scope>
    <source>
        <strain evidence="9 10">WCA3-601-WT-6J</strain>
    </source>
</reference>
<dbReference type="PROSITE" id="PS00092">
    <property type="entry name" value="N6_MTASE"/>
    <property type="match status" value="1"/>
</dbReference>
<proteinExistence type="inferred from homology"/>
<dbReference type="InterPro" id="IPR029063">
    <property type="entry name" value="SAM-dependent_MTases_sf"/>
</dbReference>
<comment type="similarity">
    <text evidence="1 8">Belongs to the N(4)/N(6)-methyltransferase family.</text>
</comment>
<comment type="caution">
    <text evidence="9">The sequence shown here is derived from an EMBL/GenBank/DDBJ whole genome shotgun (WGS) entry which is preliminary data.</text>
</comment>
<gene>
    <name evidence="9" type="ORF">FYJ76_06790</name>
</gene>
<dbReference type="PRINTS" id="PR00505">
    <property type="entry name" value="D12N6MTFRASE"/>
</dbReference>
<keyword evidence="3 8" id="KW-0489">Methyltransferase</keyword>
<evidence type="ECO:0000256" key="3">
    <source>
        <dbReference type="ARBA" id="ARBA00022603"/>
    </source>
</evidence>
<dbReference type="RefSeq" id="WP_055080208.1">
    <property type="nucleotide sequence ID" value="NZ_CAUFPO010000010.1"/>
</dbReference>
<dbReference type="GO" id="GO:0006298">
    <property type="term" value="P:mismatch repair"/>
    <property type="evidence" value="ECO:0007669"/>
    <property type="project" value="TreeGrafter"/>
</dbReference>
<dbReference type="Proteomes" id="UP000431913">
    <property type="component" value="Unassembled WGS sequence"/>
</dbReference>
<dbReference type="EMBL" id="VUNJ01000005">
    <property type="protein sequence ID" value="MST91649.1"/>
    <property type="molecule type" value="Genomic_DNA"/>
</dbReference>
<feature type="binding site" evidence="7">
    <location>
        <position position="13"/>
    </location>
    <ligand>
        <name>S-adenosyl-L-methionine</name>
        <dbReference type="ChEBI" id="CHEBI:59789"/>
    </ligand>
</feature>